<dbReference type="FunFam" id="3.90.420.10:FF:000002">
    <property type="entry name" value="sulfite oxidase, mitochondrial"/>
    <property type="match status" value="1"/>
</dbReference>
<dbReference type="InterPro" id="IPR008335">
    <property type="entry name" value="Mopterin_OxRdtase_euk"/>
</dbReference>
<comment type="caution">
    <text evidence="7">The sequence shown here is derived from an EMBL/GenBank/DDBJ whole genome shotgun (WGS) entry which is preliminary data.</text>
</comment>
<dbReference type="AlphaFoldDB" id="A0A4Q2D8Q1"/>
<dbReference type="Proteomes" id="UP000290288">
    <property type="component" value="Unassembled WGS sequence"/>
</dbReference>
<dbReference type="OrthoDB" id="10051395at2759"/>
<name>A0A4Q2D8Q1_9AGAR</name>
<evidence type="ECO:0000256" key="4">
    <source>
        <dbReference type="ARBA" id="ARBA00023002"/>
    </source>
</evidence>
<evidence type="ECO:0000259" key="6">
    <source>
        <dbReference type="Pfam" id="PF03404"/>
    </source>
</evidence>
<proteinExistence type="predicted"/>
<dbReference type="PANTHER" id="PTHR19372:SF7">
    <property type="entry name" value="SULFITE OXIDASE, MITOCHONDRIAL"/>
    <property type="match status" value="1"/>
</dbReference>
<dbReference type="GO" id="GO:0008482">
    <property type="term" value="F:sulfite oxidase activity"/>
    <property type="evidence" value="ECO:0007669"/>
    <property type="project" value="TreeGrafter"/>
</dbReference>
<accession>A0A4Q2D8Q1</accession>
<dbReference type="InterPro" id="IPR014756">
    <property type="entry name" value="Ig_E-set"/>
</dbReference>
<reference evidence="7 8" key="1">
    <citation type="submission" date="2019-01" db="EMBL/GenBank/DDBJ databases">
        <title>Draft genome sequence of Psathyrella aberdarensis IHI B618.</title>
        <authorList>
            <person name="Buettner E."/>
            <person name="Kellner H."/>
        </authorList>
    </citation>
    <scope>NUCLEOTIDE SEQUENCE [LARGE SCALE GENOMIC DNA]</scope>
    <source>
        <strain evidence="7 8">IHI B618</strain>
    </source>
</reference>
<comment type="cofactor">
    <cofactor evidence="1">
        <name>Mo-molybdopterin</name>
        <dbReference type="ChEBI" id="CHEBI:71302"/>
    </cofactor>
</comment>
<dbReference type="InterPro" id="IPR036374">
    <property type="entry name" value="OxRdtase_Mopterin-bd_sf"/>
</dbReference>
<keyword evidence="3" id="KW-0479">Metal-binding</keyword>
<keyword evidence="2" id="KW-0500">Molybdenum</keyword>
<dbReference type="InterPro" id="IPR005066">
    <property type="entry name" value="MoCF_OxRdtse_dimer"/>
</dbReference>
<keyword evidence="8" id="KW-1185">Reference proteome</keyword>
<dbReference type="EMBL" id="SDEE01000493">
    <property type="protein sequence ID" value="RXW15927.1"/>
    <property type="molecule type" value="Genomic_DNA"/>
</dbReference>
<evidence type="ECO:0000256" key="1">
    <source>
        <dbReference type="ARBA" id="ARBA00001924"/>
    </source>
</evidence>
<evidence type="ECO:0000259" key="5">
    <source>
        <dbReference type="Pfam" id="PF00174"/>
    </source>
</evidence>
<dbReference type="PRINTS" id="PR00407">
    <property type="entry name" value="EUMOPTERIN"/>
</dbReference>
<dbReference type="GO" id="GO:0005739">
    <property type="term" value="C:mitochondrion"/>
    <property type="evidence" value="ECO:0007669"/>
    <property type="project" value="TreeGrafter"/>
</dbReference>
<feature type="domain" description="Oxidoreductase molybdopterin-binding" evidence="5">
    <location>
        <begin position="46"/>
        <end position="225"/>
    </location>
</feature>
<dbReference type="STRING" id="2316362.A0A4Q2D8Q1"/>
<dbReference type="GO" id="GO:0030151">
    <property type="term" value="F:molybdenum ion binding"/>
    <property type="evidence" value="ECO:0007669"/>
    <property type="project" value="InterPro"/>
</dbReference>
<sequence>MDYSCEPVHSTLLNIQAKEPFNAEPTAAALVEFPITPEDLVYCRNHGPVREFDEDTCMLSISGLVKQEVKHSVRELKTNFATKEVVAALQCAGIRRNEMGAIKKVNGVPWKDGVIANCKWGGIRLRDLLLHCGVQDAPENTQLHVCFSSYATLCEDDTYYGASIPLERALDEAADVLIAFEMNDEILSPDHGGPLRVVVPGYLGARWVKWLDTIIICAHESPNFYQQRDYKILPPEIDTKDKARDEWSKYPSMTSLPLNSVIASVHHSSSPSSSSSTLLVKGYSTPGSTGNVKRVEITIDEGKTWHPATITYQQGKWSWTIWEIELVSGAASVEIPQTGTAYSRAIDEQGNAQPKESAWNVRGVAYNAWGIGRW</sequence>
<evidence type="ECO:0000313" key="7">
    <source>
        <dbReference type="EMBL" id="RXW15927.1"/>
    </source>
</evidence>
<gene>
    <name evidence="7" type="ORF">EST38_g9934</name>
</gene>
<keyword evidence="4" id="KW-0560">Oxidoreductase</keyword>
<dbReference type="Pfam" id="PF03404">
    <property type="entry name" value="Mo-co_dimer"/>
    <property type="match status" value="1"/>
</dbReference>
<dbReference type="GO" id="GO:0006790">
    <property type="term" value="P:sulfur compound metabolic process"/>
    <property type="evidence" value="ECO:0007669"/>
    <property type="project" value="TreeGrafter"/>
</dbReference>
<feature type="domain" description="Moybdenum cofactor oxidoreductase dimerisation" evidence="6">
    <location>
        <begin position="253"/>
        <end position="369"/>
    </location>
</feature>
<dbReference type="GO" id="GO:0043546">
    <property type="term" value="F:molybdopterin cofactor binding"/>
    <property type="evidence" value="ECO:0007669"/>
    <property type="project" value="TreeGrafter"/>
</dbReference>
<dbReference type="GO" id="GO:0020037">
    <property type="term" value="F:heme binding"/>
    <property type="evidence" value="ECO:0007669"/>
    <property type="project" value="TreeGrafter"/>
</dbReference>
<protein>
    <recommendedName>
        <fullName evidence="9">Sulfite oxidase</fullName>
    </recommendedName>
</protein>
<dbReference type="PANTHER" id="PTHR19372">
    <property type="entry name" value="SULFITE REDUCTASE"/>
    <property type="match status" value="1"/>
</dbReference>
<dbReference type="Pfam" id="PF00174">
    <property type="entry name" value="Oxidored_molyb"/>
    <property type="match status" value="1"/>
</dbReference>
<evidence type="ECO:0008006" key="9">
    <source>
        <dbReference type="Google" id="ProtNLM"/>
    </source>
</evidence>
<dbReference type="InterPro" id="IPR000572">
    <property type="entry name" value="OxRdtase_Mopterin-bd_dom"/>
</dbReference>
<dbReference type="Gene3D" id="3.90.420.10">
    <property type="entry name" value="Oxidoreductase, molybdopterin-binding domain"/>
    <property type="match status" value="1"/>
</dbReference>
<evidence type="ECO:0000256" key="3">
    <source>
        <dbReference type="ARBA" id="ARBA00022723"/>
    </source>
</evidence>
<evidence type="ECO:0000256" key="2">
    <source>
        <dbReference type="ARBA" id="ARBA00022505"/>
    </source>
</evidence>
<dbReference type="SUPFAM" id="SSF56524">
    <property type="entry name" value="Oxidoreductase molybdopterin-binding domain"/>
    <property type="match status" value="1"/>
</dbReference>
<dbReference type="Gene3D" id="2.60.40.650">
    <property type="match status" value="1"/>
</dbReference>
<dbReference type="SUPFAM" id="SSF81296">
    <property type="entry name" value="E set domains"/>
    <property type="match status" value="1"/>
</dbReference>
<organism evidence="7 8">
    <name type="scientific">Candolleomyces aberdarensis</name>
    <dbReference type="NCBI Taxonomy" id="2316362"/>
    <lineage>
        <taxon>Eukaryota</taxon>
        <taxon>Fungi</taxon>
        <taxon>Dikarya</taxon>
        <taxon>Basidiomycota</taxon>
        <taxon>Agaricomycotina</taxon>
        <taxon>Agaricomycetes</taxon>
        <taxon>Agaricomycetidae</taxon>
        <taxon>Agaricales</taxon>
        <taxon>Agaricineae</taxon>
        <taxon>Psathyrellaceae</taxon>
        <taxon>Candolleomyces</taxon>
    </lineage>
</organism>
<evidence type="ECO:0000313" key="8">
    <source>
        <dbReference type="Proteomes" id="UP000290288"/>
    </source>
</evidence>